<dbReference type="GO" id="GO:0017057">
    <property type="term" value="F:6-phosphogluconolactonase activity"/>
    <property type="evidence" value="ECO:0007669"/>
    <property type="project" value="TreeGrafter"/>
</dbReference>
<evidence type="ECO:0000313" key="2">
    <source>
        <dbReference type="EMBL" id="PIL27506.1"/>
    </source>
</evidence>
<dbReference type="OrthoDB" id="9972196at2759"/>
<reference evidence="2 3" key="1">
    <citation type="journal article" date="2015" name="Sci. Rep.">
        <title>Chromosome-level genome map provides insights into diverse defense mechanisms in the medicinal fungus Ganoderma sinense.</title>
        <authorList>
            <person name="Zhu Y."/>
            <person name="Xu J."/>
            <person name="Sun C."/>
            <person name="Zhou S."/>
            <person name="Xu H."/>
            <person name="Nelson D.R."/>
            <person name="Qian J."/>
            <person name="Song J."/>
            <person name="Luo H."/>
            <person name="Xiang L."/>
            <person name="Li Y."/>
            <person name="Xu Z."/>
            <person name="Ji A."/>
            <person name="Wang L."/>
            <person name="Lu S."/>
            <person name="Hayward A."/>
            <person name="Sun W."/>
            <person name="Li X."/>
            <person name="Schwartz D.C."/>
            <person name="Wang Y."/>
            <person name="Chen S."/>
        </authorList>
    </citation>
    <scope>NUCLEOTIDE SEQUENCE [LARGE SCALE GENOMIC DNA]</scope>
    <source>
        <strain evidence="2 3">ZZ0214-1</strain>
    </source>
</reference>
<organism evidence="2 3">
    <name type="scientific">Ganoderma sinense ZZ0214-1</name>
    <dbReference type="NCBI Taxonomy" id="1077348"/>
    <lineage>
        <taxon>Eukaryota</taxon>
        <taxon>Fungi</taxon>
        <taxon>Dikarya</taxon>
        <taxon>Basidiomycota</taxon>
        <taxon>Agaricomycotina</taxon>
        <taxon>Agaricomycetes</taxon>
        <taxon>Polyporales</taxon>
        <taxon>Polyporaceae</taxon>
        <taxon>Ganoderma</taxon>
    </lineage>
</organism>
<dbReference type="EMBL" id="AYKW01000034">
    <property type="protein sequence ID" value="PIL27506.1"/>
    <property type="molecule type" value="Genomic_DNA"/>
</dbReference>
<dbReference type="InterPro" id="IPR050282">
    <property type="entry name" value="Cycloisomerase_2"/>
</dbReference>
<evidence type="ECO:0000313" key="3">
    <source>
        <dbReference type="Proteomes" id="UP000230002"/>
    </source>
</evidence>
<dbReference type="STRING" id="1077348.A0A2G8S160"/>
<protein>
    <recommendedName>
        <fullName evidence="4">Isomerase YbhE</fullName>
    </recommendedName>
</protein>
<gene>
    <name evidence="2" type="ORF">GSI_10657</name>
</gene>
<dbReference type="Proteomes" id="UP000230002">
    <property type="component" value="Unassembled WGS sequence"/>
</dbReference>
<dbReference type="Pfam" id="PF10282">
    <property type="entry name" value="Lactonase"/>
    <property type="match status" value="1"/>
</dbReference>
<dbReference type="Gene3D" id="2.130.10.10">
    <property type="entry name" value="YVTN repeat-like/Quinoprotein amine dehydrogenase"/>
    <property type="match status" value="1"/>
</dbReference>
<comment type="similarity">
    <text evidence="1">Belongs to the cycloisomerase 2 family.</text>
</comment>
<keyword evidence="3" id="KW-1185">Reference proteome</keyword>
<accession>A0A2G8S160</accession>
<dbReference type="InterPro" id="IPR019405">
    <property type="entry name" value="Lactonase_7-beta_prop"/>
</dbReference>
<dbReference type="SUPFAM" id="SSF75011">
    <property type="entry name" value="3-carboxy-cis,cis-mucoante lactonizing enzyme"/>
    <property type="match status" value="1"/>
</dbReference>
<dbReference type="PANTHER" id="PTHR30344">
    <property type="entry name" value="6-PHOSPHOGLUCONOLACTONASE-RELATED"/>
    <property type="match status" value="1"/>
</dbReference>
<name>A0A2G8S160_9APHY</name>
<proteinExistence type="inferred from homology"/>
<dbReference type="PANTHER" id="PTHR30344:SF7">
    <property type="entry name" value="DUF2415 DOMAIN-CONTAINING PROTEIN"/>
    <property type="match status" value="1"/>
</dbReference>
<sequence length="359" mass="37552">MVKFTILAGGYSSAIATYLFNSNANTLSLVHQSPTGANPSWIALHPTNKSILYATNENTQGALQSFVIKNDGTLTNALATISSGGNGPAFAVPLSTGEVAGMNYGSGNGVIVPTGQDPTKFSSGAPVLTFPAPAAPAVSHPHMALQVGKEVFVPDLGADTIHRLVRDGAAGHYKIQGEIKQPAGSGPRHIVVRGDQLYTIHETSSTLTQQTIPRSLSSSTATLTANFSIIPPGLPAGAKMFAAEILLAEKSKAKGSSFKQTYIYASNRNLGTQDPRGDAIAIYQVEPKLKLVKHVYTGLDQIRGMQLSGGSENQFLVAAGVAGSAGTVVLKRTNGGADLQVVARNKDLPTRTSFVWLQD</sequence>
<dbReference type="AlphaFoldDB" id="A0A2G8S160"/>
<evidence type="ECO:0000256" key="1">
    <source>
        <dbReference type="ARBA" id="ARBA00005564"/>
    </source>
</evidence>
<comment type="caution">
    <text evidence="2">The sequence shown here is derived from an EMBL/GenBank/DDBJ whole genome shotgun (WGS) entry which is preliminary data.</text>
</comment>
<evidence type="ECO:0008006" key="4">
    <source>
        <dbReference type="Google" id="ProtNLM"/>
    </source>
</evidence>
<dbReference type="InterPro" id="IPR015943">
    <property type="entry name" value="WD40/YVTN_repeat-like_dom_sf"/>
</dbReference>